<evidence type="ECO:0000259" key="1">
    <source>
        <dbReference type="Pfam" id="PF04326"/>
    </source>
</evidence>
<feature type="domain" description="Schlafen AlbA-2" evidence="1">
    <location>
        <begin position="32"/>
        <end position="145"/>
    </location>
</feature>
<organism evidence="2 3">
    <name type="scientific">Arachnia propionica</name>
    <dbReference type="NCBI Taxonomy" id="1750"/>
    <lineage>
        <taxon>Bacteria</taxon>
        <taxon>Bacillati</taxon>
        <taxon>Actinomycetota</taxon>
        <taxon>Actinomycetes</taxon>
        <taxon>Propionibacteriales</taxon>
        <taxon>Propionibacteriaceae</taxon>
        <taxon>Arachnia</taxon>
    </lineage>
</organism>
<dbReference type="EMBL" id="RQZG01000018">
    <property type="protein sequence ID" value="RRD03557.1"/>
    <property type="molecule type" value="Genomic_DNA"/>
</dbReference>
<evidence type="ECO:0000313" key="2">
    <source>
        <dbReference type="EMBL" id="RRD03557.1"/>
    </source>
</evidence>
<keyword evidence="2" id="KW-0067">ATP-binding</keyword>
<reference evidence="2 3" key="1">
    <citation type="submission" date="2018-11" db="EMBL/GenBank/DDBJ databases">
        <title>Genomes From Bacteria Associated with the Canine Oral Cavity: a Test Case for Automated Genome-Based Taxonomic Assignment.</title>
        <authorList>
            <person name="Coil D.A."/>
            <person name="Jospin G."/>
            <person name="Darling A.E."/>
            <person name="Wallis C."/>
            <person name="Davis I.J."/>
            <person name="Harris S."/>
            <person name="Eisen J.A."/>
            <person name="Holcombe L.J."/>
            <person name="O'Flynn C."/>
        </authorList>
    </citation>
    <scope>NUCLEOTIDE SEQUENCE [LARGE SCALE GENOMIC DNA]</scope>
    <source>
        <strain evidence="2 3">OH887_COT-365</strain>
    </source>
</reference>
<proteinExistence type="predicted"/>
<dbReference type="RefSeq" id="WP_124845649.1">
    <property type="nucleotide sequence ID" value="NZ_RQZG01000018.1"/>
</dbReference>
<evidence type="ECO:0000313" key="3">
    <source>
        <dbReference type="Proteomes" id="UP000280819"/>
    </source>
</evidence>
<dbReference type="AlphaFoldDB" id="A0A3P1T228"/>
<comment type="caution">
    <text evidence="2">The sequence shown here is derived from an EMBL/GenBank/DDBJ whole genome shotgun (WGS) entry which is preliminary data.</text>
</comment>
<keyword evidence="2" id="KW-0547">Nucleotide-binding</keyword>
<dbReference type="InterPro" id="IPR007421">
    <property type="entry name" value="Schlafen_AlbA_2_dom"/>
</dbReference>
<dbReference type="InterPro" id="IPR038461">
    <property type="entry name" value="Schlafen_AlbA_2_dom_sf"/>
</dbReference>
<dbReference type="GO" id="GO:0005524">
    <property type="term" value="F:ATP binding"/>
    <property type="evidence" value="ECO:0007669"/>
    <property type="project" value="UniProtKB-KW"/>
</dbReference>
<sequence>MSFTALHRVLGRAPGPLTDELLDEAVATGVSETADLDWKSKLPPQDKLKQGDFPKDVAAMANSGGGVIVFGVKEAQKKATERVDVGEFDENYERSLRSAAITAITPPVFGLNVIRLGSPGEKRAVVVEVPASIDVPHLIYRGECFGAPVRNDADTVWMKERQIEAMYRARFDERRHAREALDVLYREAAAGRDSGNRAWLIGVAHPRLPRVGSRLARDDARGILGKAHGLAESYVGSVFHPLESVDQLNPRPGLRRWVAVNSAKNAGSKFKEAWASIHHDGSVTIACIVGGYPTFSGVCLEGWQVQATAIECAVADLMALVRETAAATGGGEYDIRVGVEFTGEEPLKFVHVDVKKKVQSDGDVPLHRFSPVELTVNASEPDVDFQQSVQDLAQDCINQGGLSDLEA</sequence>
<accession>A0A3P1T228</accession>
<dbReference type="OrthoDB" id="3188432at2"/>
<protein>
    <submittedName>
        <fullName evidence="2">ATP-binding protein</fullName>
    </submittedName>
</protein>
<name>A0A3P1T228_9ACTN</name>
<dbReference type="Proteomes" id="UP000280819">
    <property type="component" value="Unassembled WGS sequence"/>
</dbReference>
<gene>
    <name evidence="2" type="ORF">EII34_13260</name>
</gene>
<dbReference type="Pfam" id="PF04326">
    <property type="entry name" value="SLFN_AlbA_2"/>
    <property type="match status" value="1"/>
</dbReference>
<dbReference type="Gene3D" id="3.30.950.30">
    <property type="entry name" value="Schlafen, AAA domain"/>
    <property type="match status" value="1"/>
</dbReference>